<name>A0ABD5YRU3_9EURY</name>
<dbReference type="Pfam" id="PF07293">
    <property type="entry name" value="DUF1450"/>
    <property type="match status" value="1"/>
</dbReference>
<dbReference type="EMBL" id="JBHTAX010000001">
    <property type="protein sequence ID" value="MFC7189961.1"/>
    <property type="molecule type" value="Genomic_DNA"/>
</dbReference>
<comment type="caution">
    <text evidence="2">The sequence shown here is derived from an EMBL/GenBank/DDBJ whole genome shotgun (WGS) entry which is preliminary data.</text>
</comment>
<proteinExistence type="predicted"/>
<dbReference type="RefSeq" id="WP_248906341.1">
    <property type="nucleotide sequence ID" value="NZ_CP109979.1"/>
</dbReference>
<evidence type="ECO:0000256" key="1">
    <source>
        <dbReference type="SAM" id="MobiDB-lite"/>
    </source>
</evidence>
<keyword evidence="3" id="KW-1185">Reference proteome</keyword>
<gene>
    <name evidence="2" type="ORF">ACFQL7_08890</name>
</gene>
<feature type="region of interest" description="Disordered" evidence="1">
    <location>
        <begin position="66"/>
        <end position="86"/>
    </location>
</feature>
<dbReference type="GeneID" id="76199529"/>
<protein>
    <submittedName>
        <fullName evidence="2">DUF1450 domain-containing protein</fullName>
    </submittedName>
</protein>
<evidence type="ECO:0000313" key="3">
    <source>
        <dbReference type="Proteomes" id="UP001596417"/>
    </source>
</evidence>
<evidence type="ECO:0000313" key="2">
    <source>
        <dbReference type="EMBL" id="MFC7189961.1"/>
    </source>
</evidence>
<sequence length="86" mass="9534">MTRCIEYCRTNVDAATRELFVTLDATVVEKPCLRRCGTCYSKPFVLLDGESLCAESHADLEAKVQMRMRTGTGTGTKRERPEGSDG</sequence>
<accession>A0ABD5YRU3</accession>
<organism evidence="2 3">
    <name type="scientific">Halocatena marina</name>
    <dbReference type="NCBI Taxonomy" id="2934937"/>
    <lineage>
        <taxon>Archaea</taxon>
        <taxon>Methanobacteriati</taxon>
        <taxon>Methanobacteriota</taxon>
        <taxon>Stenosarchaea group</taxon>
        <taxon>Halobacteria</taxon>
        <taxon>Halobacteriales</taxon>
        <taxon>Natronomonadaceae</taxon>
        <taxon>Halocatena</taxon>
    </lineage>
</organism>
<dbReference type="AlphaFoldDB" id="A0ABD5YRU3"/>
<feature type="compositionally biased region" description="Basic and acidic residues" evidence="1">
    <location>
        <begin position="76"/>
        <end position="86"/>
    </location>
</feature>
<dbReference type="Proteomes" id="UP001596417">
    <property type="component" value="Unassembled WGS sequence"/>
</dbReference>
<dbReference type="InterPro" id="IPR009910">
    <property type="entry name" value="DUF1450"/>
</dbReference>
<reference evidence="2 3" key="1">
    <citation type="journal article" date="2019" name="Int. J. Syst. Evol. Microbiol.">
        <title>The Global Catalogue of Microorganisms (GCM) 10K type strain sequencing project: providing services to taxonomists for standard genome sequencing and annotation.</title>
        <authorList>
            <consortium name="The Broad Institute Genomics Platform"/>
            <consortium name="The Broad Institute Genome Sequencing Center for Infectious Disease"/>
            <person name="Wu L."/>
            <person name="Ma J."/>
        </authorList>
    </citation>
    <scope>NUCLEOTIDE SEQUENCE [LARGE SCALE GENOMIC DNA]</scope>
    <source>
        <strain evidence="2 3">RDMS1</strain>
    </source>
</reference>